<sequence>MYNGMPPYTCSGSILFFSHKSFRLSRMPMLHMQILMPVQDPNTSNSKPCAGTASRQCLQFLMLVQAPNASHTNTYACTGSQQFKHNPPVPVQGGSLVPPGIPGASHFDELHLQRESC</sequence>
<proteinExistence type="predicted"/>
<name>A0A9Q3GJM9_9BASI</name>
<dbReference type="AlphaFoldDB" id="A0A9Q3GJM9"/>
<dbReference type="Proteomes" id="UP000765509">
    <property type="component" value="Unassembled WGS sequence"/>
</dbReference>
<comment type="caution">
    <text evidence="1">The sequence shown here is derived from an EMBL/GenBank/DDBJ whole genome shotgun (WGS) entry which is preliminary data.</text>
</comment>
<keyword evidence="2" id="KW-1185">Reference proteome</keyword>
<dbReference type="EMBL" id="AVOT02002318">
    <property type="protein sequence ID" value="MBW0469943.1"/>
    <property type="molecule type" value="Genomic_DNA"/>
</dbReference>
<accession>A0A9Q3GJM9</accession>
<evidence type="ECO:0000313" key="2">
    <source>
        <dbReference type="Proteomes" id="UP000765509"/>
    </source>
</evidence>
<gene>
    <name evidence="1" type="ORF">O181_009658</name>
</gene>
<reference evidence="1" key="1">
    <citation type="submission" date="2021-03" db="EMBL/GenBank/DDBJ databases">
        <title>Draft genome sequence of rust myrtle Austropuccinia psidii MF-1, a brazilian biotype.</title>
        <authorList>
            <person name="Quecine M.C."/>
            <person name="Pachon D.M.R."/>
            <person name="Bonatelli M.L."/>
            <person name="Correr F.H."/>
            <person name="Franceschini L.M."/>
            <person name="Leite T.F."/>
            <person name="Margarido G.R.A."/>
            <person name="Almeida C.A."/>
            <person name="Ferrarezi J.A."/>
            <person name="Labate C.A."/>
        </authorList>
    </citation>
    <scope>NUCLEOTIDE SEQUENCE</scope>
    <source>
        <strain evidence="1">MF-1</strain>
    </source>
</reference>
<protein>
    <submittedName>
        <fullName evidence="1">Uncharacterized protein</fullName>
    </submittedName>
</protein>
<organism evidence="1 2">
    <name type="scientific">Austropuccinia psidii MF-1</name>
    <dbReference type="NCBI Taxonomy" id="1389203"/>
    <lineage>
        <taxon>Eukaryota</taxon>
        <taxon>Fungi</taxon>
        <taxon>Dikarya</taxon>
        <taxon>Basidiomycota</taxon>
        <taxon>Pucciniomycotina</taxon>
        <taxon>Pucciniomycetes</taxon>
        <taxon>Pucciniales</taxon>
        <taxon>Sphaerophragmiaceae</taxon>
        <taxon>Austropuccinia</taxon>
    </lineage>
</organism>
<evidence type="ECO:0000313" key="1">
    <source>
        <dbReference type="EMBL" id="MBW0469943.1"/>
    </source>
</evidence>